<dbReference type="Proteomes" id="UP000552644">
    <property type="component" value="Unassembled WGS sequence"/>
</dbReference>
<evidence type="ECO:0000256" key="1">
    <source>
        <dbReference type="ARBA" id="ARBA00023015"/>
    </source>
</evidence>
<dbReference type="SUPFAM" id="SSF46689">
    <property type="entry name" value="Homeodomain-like"/>
    <property type="match status" value="1"/>
</dbReference>
<evidence type="ECO:0000313" key="5">
    <source>
        <dbReference type="EMBL" id="MBB4913993.1"/>
    </source>
</evidence>
<reference evidence="5 6" key="1">
    <citation type="submission" date="2020-08" db="EMBL/GenBank/DDBJ databases">
        <title>Genomic Encyclopedia of Type Strains, Phase III (KMG-III): the genomes of soil and plant-associated and newly described type strains.</title>
        <authorList>
            <person name="Whitman W."/>
        </authorList>
    </citation>
    <scope>NUCLEOTIDE SEQUENCE [LARGE SCALE GENOMIC DNA]</scope>
    <source>
        <strain evidence="5 6">CECT 8840</strain>
    </source>
</reference>
<dbReference type="SMART" id="SM00342">
    <property type="entry name" value="HTH_ARAC"/>
    <property type="match status" value="1"/>
</dbReference>
<dbReference type="PANTHER" id="PTHR46796:SF15">
    <property type="entry name" value="BLL1074 PROTEIN"/>
    <property type="match status" value="1"/>
</dbReference>
<name>A0A7W7VKX3_9ACTN</name>
<dbReference type="SUPFAM" id="SSF51182">
    <property type="entry name" value="RmlC-like cupins"/>
    <property type="match status" value="1"/>
</dbReference>
<keyword evidence="3" id="KW-0804">Transcription</keyword>
<evidence type="ECO:0000313" key="6">
    <source>
        <dbReference type="Proteomes" id="UP000552644"/>
    </source>
</evidence>
<dbReference type="GO" id="GO:0003700">
    <property type="term" value="F:DNA-binding transcription factor activity"/>
    <property type="evidence" value="ECO:0007669"/>
    <property type="project" value="InterPro"/>
</dbReference>
<gene>
    <name evidence="5" type="ORF">FHS44_001065</name>
</gene>
<evidence type="ECO:0000256" key="3">
    <source>
        <dbReference type="ARBA" id="ARBA00023163"/>
    </source>
</evidence>
<dbReference type="PROSITE" id="PS01124">
    <property type="entry name" value="HTH_ARAC_FAMILY_2"/>
    <property type="match status" value="1"/>
</dbReference>
<dbReference type="InterPro" id="IPR011051">
    <property type="entry name" value="RmlC_Cupin_sf"/>
</dbReference>
<dbReference type="PROSITE" id="PS00041">
    <property type="entry name" value="HTH_ARAC_FAMILY_1"/>
    <property type="match status" value="1"/>
</dbReference>
<dbReference type="InterPro" id="IPR009057">
    <property type="entry name" value="Homeodomain-like_sf"/>
</dbReference>
<dbReference type="AlphaFoldDB" id="A0A7W7VKX3"/>
<dbReference type="EMBL" id="JACHJP010000001">
    <property type="protein sequence ID" value="MBB4913993.1"/>
    <property type="molecule type" value="Genomic_DNA"/>
</dbReference>
<dbReference type="InterPro" id="IPR018060">
    <property type="entry name" value="HTH_AraC"/>
</dbReference>
<keyword evidence="6" id="KW-1185">Reference proteome</keyword>
<comment type="caution">
    <text evidence="5">The sequence shown here is derived from an EMBL/GenBank/DDBJ whole genome shotgun (WGS) entry which is preliminary data.</text>
</comment>
<keyword evidence="2 5" id="KW-0238">DNA-binding</keyword>
<organism evidence="5 6">
    <name type="scientific">Streptosporangium saharense</name>
    <dbReference type="NCBI Taxonomy" id="1706840"/>
    <lineage>
        <taxon>Bacteria</taxon>
        <taxon>Bacillati</taxon>
        <taxon>Actinomycetota</taxon>
        <taxon>Actinomycetes</taxon>
        <taxon>Streptosporangiales</taxon>
        <taxon>Streptosporangiaceae</taxon>
        <taxon>Streptosporangium</taxon>
    </lineage>
</organism>
<evidence type="ECO:0000259" key="4">
    <source>
        <dbReference type="PROSITE" id="PS01124"/>
    </source>
</evidence>
<proteinExistence type="predicted"/>
<feature type="domain" description="HTH araC/xylS-type" evidence="4">
    <location>
        <begin position="126"/>
        <end position="223"/>
    </location>
</feature>
<dbReference type="GO" id="GO:0043565">
    <property type="term" value="F:sequence-specific DNA binding"/>
    <property type="evidence" value="ECO:0007669"/>
    <property type="project" value="InterPro"/>
</dbReference>
<accession>A0A7W7VKX3</accession>
<keyword evidence="1" id="KW-0805">Transcription regulation</keyword>
<protein>
    <submittedName>
        <fullName evidence="5">AraC-like DNA-binding protein</fullName>
    </submittedName>
</protein>
<dbReference type="Gene3D" id="1.10.10.60">
    <property type="entry name" value="Homeodomain-like"/>
    <property type="match status" value="1"/>
</dbReference>
<sequence length="232" mass="25261">MNAPEEPTPRFAIGEGYAVYRGPTGDSTVHRHAAFQIAVAVRGEISVVDASETCHRATALVVPPMERHRMLAAPDLLVFYVEPHCVFADRLRERYGNGVTAAPEMRDLREEDIGRAGAHPSGDLDPRLVEALDVLGERGVPMPVLAALVGLSPQRLRALARSQVGMPLTRWRVWVRLRRAAEALQAGRSPAEAALTAGFADQAHLTRGMREMMGLTPATVLALLRGHSRRAT</sequence>
<dbReference type="PANTHER" id="PTHR46796">
    <property type="entry name" value="HTH-TYPE TRANSCRIPTIONAL ACTIVATOR RHAS-RELATED"/>
    <property type="match status" value="1"/>
</dbReference>
<dbReference type="RefSeq" id="WP_184712697.1">
    <property type="nucleotide sequence ID" value="NZ_JACHJP010000001.1"/>
</dbReference>
<dbReference type="InterPro" id="IPR050204">
    <property type="entry name" value="AraC_XylS_family_regulators"/>
</dbReference>
<dbReference type="Pfam" id="PF12833">
    <property type="entry name" value="HTH_18"/>
    <property type="match status" value="1"/>
</dbReference>
<evidence type="ECO:0000256" key="2">
    <source>
        <dbReference type="ARBA" id="ARBA00023125"/>
    </source>
</evidence>
<dbReference type="InterPro" id="IPR018062">
    <property type="entry name" value="HTH_AraC-typ_CS"/>
</dbReference>